<evidence type="ECO:0000313" key="3">
    <source>
        <dbReference type="Proteomes" id="UP000198972"/>
    </source>
</evidence>
<dbReference type="RefSeq" id="WP_091227258.1">
    <property type="nucleotide sequence ID" value="NZ_FNBG01000003.1"/>
</dbReference>
<reference evidence="2 3" key="1">
    <citation type="submission" date="2016-10" db="EMBL/GenBank/DDBJ databases">
        <authorList>
            <person name="de Groot N.N."/>
        </authorList>
    </citation>
    <scope>NUCLEOTIDE SEQUENCE [LARGE SCALE GENOMIC DNA]</scope>
    <source>
        <strain evidence="2 3">DSM 28129</strain>
    </source>
</reference>
<evidence type="ECO:0000313" key="2">
    <source>
        <dbReference type="EMBL" id="SDE92580.1"/>
    </source>
</evidence>
<dbReference type="OrthoDB" id="1655249at2"/>
<dbReference type="AlphaFoldDB" id="A0A1G7GWP3"/>
<evidence type="ECO:0000256" key="1">
    <source>
        <dbReference type="SAM" id="Phobius"/>
    </source>
</evidence>
<sequence length="230" mass="25908">MNTKTRMLNRKNNELDQKLNKENSIVMTDMVCYLRVANISEYHQEMVRQDLLQMVLSAQQRSAYIKEVIGEDYKAFCDEVIAALPPISPKERFLDFADIILRCIAILGVINIIISKEMFELIRNAVTGQTLDYQLSISVGTLLSTAVIVAAASFIVHFIGRHSFDTQTTKSKSSLRENIMVGSVSGGLTAVILLLMLFAKQTLFTVNIFIACLFILGIYVAHKILQNRRL</sequence>
<dbReference type="Proteomes" id="UP000198972">
    <property type="component" value="Unassembled WGS sequence"/>
</dbReference>
<feature type="transmembrane region" description="Helical" evidence="1">
    <location>
        <begin position="135"/>
        <end position="159"/>
    </location>
</feature>
<organism evidence="2 3">
    <name type="scientific">Fontibacillus panacisegetis</name>
    <dbReference type="NCBI Taxonomy" id="670482"/>
    <lineage>
        <taxon>Bacteria</taxon>
        <taxon>Bacillati</taxon>
        <taxon>Bacillota</taxon>
        <taxon>Bacilli</taxon>
        <taxon>Bacillales</taxon>
        <taxon>Paenibacillaceae</taxon>
        <taxon>Fontibacillus</taxon>
    </lineage>
</organism>
<keyword evidence="1" id="KW-1133">Transmembrane helix</keyword>
<accession>A0A1G7GWP3</accession>
<proteinExistence type="predicted"/>
<feature type="transmembrane region" description="Helical" evidence="1">
    <location>
        <begin position="204"/>
        <end position="221"/>
    </location>
</feature>
<dbReference type="SUPFAM" id="SSF158560">
    <property type="entry name" value="BH3980-like"/>
    <property type="match status" value="1"/>
</dbReference>
<dbReference type="STRING" id="670482.SAMN04488542_103232"/>
<dbReference type="Gene3D" id="1.10.1900.10">
    <property type="entry name" value="c-terminal domain of poly(a) binding protein"/>
    <property type="match status" value="1"/>
</dbReference>
<protein>
    <submittedName>
        <fullName evidence="2">Uncharacterized protein</fullName>
    </submittedName>
</protein>
<keyword evidence="3" id="KW-1185">Reference proteome</keyword>
<dbReference type="EMBL" id="FNBG01000003">
    <property type="protein sequence ID" value="SDE92580.1"/>
    <property type="molecule type" value="Genomic_DNA"/>
</dbReference>
<name>A0A1G7GWP3_9BACL</name>
<keyword evidence="1" id="KW-0812">Transmembrane</keyword>
<gene>
    <name evidence="2" type="ORF">SAMN04488542_103232</name>
</gene>
<feature type="transmembrane region" description="Helical" evidence="1">
    <location>
        <begin position="99"/>
        <end position="115"/>
    </location>
</feature>
<keyword evidence="1" id="KW-0472">Membrane</keyword>
<feature type="transmembrane region" description="Helical" evidence="1">
    <location>
        <begin position="179"/>
        <end position="198"/>
    </location>
</feature>